<evidence type="ECO:0000259" key="12">
    <source>
        <dbReference type="PROSITE" id="PS51686"/>
    </source>
</evidence>
<evidence type="ECO:0000256" key="10">
    <source>
        <dbReference type="PROSITE-ProRule" id="PRU01023"/>
    </source>
</evidence>
<dbReference type="Pfam" id="PF01189">
    <property type="entry name" value="Methyltr_RsmB-F"/>
    <property type="match status" value="1"/>
</dbReference>
<dbReference type="SUPFAM" id="SSF53335">
    <property type="entry name" value="S-adenosyl-L-methionine-dependent methyltransferases"/>
    <property type="match status" value="1"/>
</dbReference>
<dbReference type="Gene3D" id="3.40.50.150">
    <property type="entry name" value="Vaccinia Virus protein VP39"/>
    <property type="match status" value="1"/>
</dbReference>
<evidence type="ECO:0000256" key="4">
    <source>
        <dbReference type="ARBA" id="ARBA00022603"/>
    </source>
</evidence>
<dbReference type="InterPro" id="IPR023270">
    <property type="entry name" value="RCMT_NCL1"/>
</dbReference>
<organism evidence="13 14">
    <name type="scientific">Ceraceosorus bombacis</name>
    <dbReference type="NCBI Taxonomy" id="401625"/>
    <lineage>
        <taxon>Eukaryota</taxon>
        <taxon>Fungi</taxon>
        <taxon>Dikarya</taxon>
        <taxon>Basidiomycota</taxon>
        <taxon>Ustilaginomycotina</taxon>
        <taxon>Exobasidiomycetes</taxon>
        <taxon>Ceraceosorales</taxon>
        <taxon>Ceraceosoraceae</taxon>
        <taxon>Ceraceosorus</taxon>
    </lineage>
</organism>
<keyword evidence="6 10" id="KW-0949">S-adenosyl-L-methionine</keyword>
<dbReference type="EMBL" id="CCYA01000273">
    <property type="protein sequence ID" value="CEH15942.1"/>
    <property type="molecule type" value="Genomic_DNA"/>
</dbReference>
<keyword evidence="9" id="KW-0539">Nucleus</keyword>
<dbReference type="STRING" id="401625.A0A0P1BJP5"/>
<dbReference type="InterPro" id="IPR018314">
    <property type="entry name" value="RsmB/NOL1/NOP2-like_CS"/>
</dbReference>
<dbReference type="PRINTS" id="PR02011">
    <property type="entry name" value="RCMTNCL1"/>
</dbReference>
<dbReference type="InterPro" id="IPR023267">
    <property type="entry name" value="RCMT"/>
</dbReference>
<evidence type="ECO:0000256" key="7">
    <source>
        <dbReference type="ARBA" id="ARBA00022694"/>
    </source>
</evidence>
<dbReference type="PANTHER" id="PTHR22808:SF1">
    <property type="entry name" value="RNA CYTOSINE-C(5)-METHYLTRANSFERASE NSUN2-RELATED"/>
    <property type="match status" value="1"/>
</dbReference>
<feature type="binding site" evidence="10">
    <location>
        <position position="237"/>
    </location>
    <ligand>
        <name>S-adenosyl-L-methionine</name>
        <dbReference type="ChEBI" id="CHEBI:59789"/>
    </ligand>
</feature>
<keyword evidence="7" id="KW-0819">tRNA processing</keyword>
<feature type="binding site" evidence="10">
    <location>
        <begin position="200"/>
        <end position="206"/>
    </location>
    <ligand>
        <name>S-adenosyl-L-methionine</name>
        <dbReference type="ChEBI" id="CHEBI:59789"/>
    </ligand>
</feature>
<feature type="compositionally biased region" description="Gly residues" evidence="11">
    <location>
        <begin position="7"/>
        <end position="31"/>
    </location>
</feature>
<evidence type="ECO:0000256" key="3">
    <source>
        <dbReference type="ARBA" id="ARBA00022555"/>
    </source>
</evidence>
<dbReference type="PRINTS" id="PR02008">
    <property type="entry name" value="RCMTFAMILY"/>
</dbReference>
<dbReference type="PROSITE" id="PS51686">
    <property type="entry name" value="SAM_MT_RSMB_NOP"/>
    <property type="match status" value="1"/>
</dbReference>
<evidence type="ECO:0000256" key="6">
    <source>
        <dbReference type="ARBA" id="ARBA00022691"/>
    </source>
</evidence>
<dbReference type="InterPro" id="IPR001678">
    <property type="entry name" value="MeTrfase_RsmB-F_NOP2_dom"/>
</dbReference>
<evidence type="ECO:0000256" key="11">
    <source>
        <dbReference type="SAM" id="MobiDB-lite"/>
    </source>
</evidence>
<dbReference type="PANTHER" id="PTHR22808">
    <property type="entry name" value="NCL1 YEAST -RELATED NOL1/NOP2/FMU SUN DOMAIN-CONTAINING"/>
    <property type="match status" value="1"/>
</dbReference>
<feature type="region of interest" description="Disordered" evidence="11">
    <location>
        <begin position="584"/>
        <end position="638"/>
    </location>
</feature>
<protein>
    <submittedName>
        <fullName evidence="13">Related to ncl1-trna (Cytosine-5-)-methyltransferase probable orotate phosphoribosyl transferase</fullName>
    </submittedName>
</protein>
<dbReference type="InterPro" id="IPR049560">
    <property type="entry name" value="MeTrfase_RsmB-F_NOP2_cat"/>
</dbReference>
<dbReference type="Pfam" id="PF25378">
    <property type="entry name" value="PUA_NSUN2"/>
    <property type="match status" value="1"/>
</dbReference>
<evidence type="ECO:0000256" key="1">
    <source>
        <dbReference type="ARBA" id="ARBA00004123"/>
    </source>
</evidence>
<evidence type="ECO:0000256" key="9">
    <source>
        <dbReference type="ARBA" id="ARBA00023242"/>
    </source>
</evidence>
<name>A0A0P1BJP5_9BASI</name>
<dbReference type="Proteomes" id="UP000054845">
    <property type="component" value="Unassembled WGS sequence"/>
</dbReference>
<dbReference type="PROSITE" id="PS01153">
    <property type="entry name" value="NOL1_NOP2_SUN"/>
    <property type="match status" value="1"/>
</dbReference>
<dbReference type="InterPro" id="IPR029063">
    <property type="entry name" value="SAM-dependent_MTases_sf"/>
</dbReference>
<evidence type="ECO:0000313" key="13">
    <source>
        <dbReference type="EMBL" id="CEH15942.1"/>
    </source>
</evidence>
<feature type="region of interest" description="Disordered" evidence="11">
    <location>
        <begin position="437"/>
        <end position="490"/>
    </location>
</feature>
<evidence type="ECO:0000313" key="14">
    <source>
        <dbReference type="Proteomes" id="UP000054845"/>
    </source>
</evidence>
<dbReference type="OrthoDB" id="6093671at2759"/>
<evidence type="ECO:0000256" key="5">
    <source>
        <dbReference type="ARBA" id="ARBA00022679"/>
    </source>
</evidence>
<dbReference type="FunFam" id="3.40.50.150:FF:000271">
    <property type="entry name" value="NOL1/NOP2/Sun family protein"/>
    <property type="match status" value="1"/>
</dbReference>
<feature type="binding site" evidence="10">
    <location>
        <position position="301"/>
    </location>
    <ligand>
        <name>S-adenosyl-L-methionine</name>
        <dbReference type="ChEBI" id="CHEBI:59789"/>
    </ligand>
</feature>
<keyword evidence="5 10" id="KW-0808">Transferase</keyword>
<accession>A0A0P1BJP5</accession>
<dbReference type="GO" id="GO:0016428">
    <property type="term" value="F:tRNA (cytidine-5-)-methyltransferase activity"/>
    <property type="evidence" value="ECO:0007669"/>
    <property type="project" value="InterPro"/>
</dbReference>
<proteinExistence type="inferred from homology"/>
<dbReference type="GO" id="GO:0005737">
    <property type="term" value="C:cytoplasm"/>
    <property type="evidence" value="ECO:0007669"/>
    <property type="project" value="TreeGrafter"/>
</dbReference>
<keyword evidence="3" id="KW-0820">tRNA-binding</keyword>
<feature type="domain" description="SAM-dependent MTase RsmB/NOP-type" evidence="12">
    <location>
        <begin position="82"/>
        <end position="410"/>
    </location>
</feature>
<feature type="region of interest" description="Disordered" evidence="11">
    <location>
        <begin position="788"/>
        <end position="852"/>
    </location>
</feature>
<comment type="subcellular location">
    <subcellularLocation>
        <location evidence="1">Nucleus</location>
    </subcellularLocation>
</comment>
<sequence>MAKTRGHGGPGGGRGRGGGGRGRGGYGGGKGRGGRDDDAGASHGSRGGKDRNQSGPIKMKNTNFEAYYLDQGILPPSEWPAFLQTLRSPLPTTFRITMGKATTSVISHQMQNEFLPFLQGIEWEGEPVQAPKRLDWYPDGLAWQIDVKKNVLRKNDQFKKLQGFLVHETAVGSISRQEAVSMVPPLFLDVQPHHVVLDMCAAPGSKTAQIIEALHSPTNTGSTEYKSFPPGIIVANDSDIKRAYMLVHQSSRLPSANLIVTNHDASVLPFVEVPWRSKHADTSGSAGNITKVLKFDRVLADVPCSGDGTLRKNIGIWKDWQPNNAMGLHALQLRILLRGLQSLRPGGRLVYSTCSMNPVENEAVVSAALREYGANPFSGKPGRLHIVDTSGYLPNLKRTKGLTTWRVCPGLGKHLRQKATPIVKPEDDKAKDETAAALESREQATEGQEQAMRVDQAADGAISAPDVEQKPNAAQAEPKVEGQQGWPDFGSTKYRNALPDVSWVGSYAELHHSDPSLAARTPYTLWPCGVEKDLGLEKCMRFYPHYQNTGGFFVAVLEMVHTGTEQDEEVALGVKRAMDVLDAEAPESVPSASATDAQEYNEAGPSVEAAGSTSGASKRSASPIAEQPDAKKARSSATDWRVLNDGASVLRPFSAPEKLAHGQASELAFMLANHYPTITSLPDSSFFQDLKQRKLGSFFADFAPSEHEGGKIETVLSYPIWRAPASVNLMLDKQERSALSHRIFGRDLSSASGDRHFHADKAAKAREKAKEARRAAFRDMNDVDALANARPADQDVGDEAAESASFPTNGEHVEYTDGAAQTTEAVEEQDHGAAMEATALEVEEEGQRLPVE</sequence>
<feature type="region of interest" description="Disordered" evidence="11">
    <location>
        <begin position="1"/>
        <end position="57"/>
    </location>
</feature>
<dbReference type="GO" id="GO:0030488">
    <property type="term" value="P:tRNA methylation"/>
    <property type="evidence" value="ECO:0007669"/>
    <property type="project" value="TreeGrafter"/>
</dbReference>
<dbReference type="GO" id="GO:0000049">
    <property type="term" value="F:tRNA binding"/>
    <property type="evidence" value="ECO:0007669"/>
    <property type="project" value="UniProtKB-KW"/>
</dbReference>
<feature type="active site" description="Nucleophile" evidence="10">
    <location>
        <position position="354"/>
    </location>
</feature>
<dbReference type="GO" id="GO:0005634">
    <property type="term" value="C:nucleus"/>
    <property type="evidence" value="ECO:0007669"/>
    <property type="project" value="UniProtKB-SubCell"/>
</dbReference>
<keyword evidence="8 10" id="KW-0694">RNA-binding</keyword>
<feature type="compositionally biased region" description="Polar residues" evidence="11">
    <location>
        <begin position="611"/>
        <end position="620"/>
    </location>
</feature>
<comment type="similarity">
    <text evidence="2 10">Belongs to the class I-like SAM-binding methyltransferase superfamily. RsmB/NOP family.</text>
</comment>
<reference evidence="13 14" key="1">
    <citation type="submission" date="2014-09" db="EMBL/GenBank/DDBJ databases">
        <authorList>
            <person name="Magalhaes I.L.F."/>
            <person name="Oliveira U."/>
            <person name="Santos F.R."/>
            <person name="Vidigal T.H.D.A."/>
            <person name="Brescovit A.D."/>
            <person name="Santos A.J."/>
        </authorList>
    </citation>
    <scope>NUCLEOTIDE SEQUENCE [LARGE SCALE GENOMIC DNA]</scope>
</reference>
<dbReference type="InterPro" id="IPR057286">
    <property type="entry name" value="PUA_NSUN2"/>
</dbReference>
<evidence type="ECO:0000256" key="8">
    <source>
        <dbReference type="ARBA" id="ARBA00022884"/>
    </source>
</evidence>
<keyword evidence="14" id="KW-1185">Reference proteome</keyword>
<evidence type="ECO:0000256" key="2">
    <source>
        <dbReference type="ARBA" id="ARBA00007494"/>
    </source>
</evidence>
<feature type="binding site" evidence="10">
    <location>
        <position position="264"/>
    </location>
    <ligand>
        <name>S-adenosyl-L-methionine</name>
        <dbReference type="ChEBI" id="CHEBI:59789"/>
    </ligand>
</feature>
<keyword evidence="4 10" id="KW-0489">Methyltransferase</keyword>
<dbReference type="AlphaFoldDB" id="A0A0P1BJP5"/>